<dbReference type="PANTHER" id="PTHR33112">
    <property type="entry name" value="DOMAIN PROTEIN, PUTATIVE-RELATED"/>
    <property type="match status" value="1"/>
</dbReference>
<evidence type="ECO:0000313" key="2">
    <source>
        <dbReference type="EMBL" id="PMD33069.1"/>
    </source>
</evidence>
<evidence type="ECO:0000259" key="1">
    <source>
        <dbReference type="Pfam" id="PF06985"/>
    </source>
</evidence>
<dbReference type="EMBL" id="KZ613957">
    <property type="protein sequence ID" value="PMD33069.1"/>
    <property type="molecule type" value="Genomic_DNA"/>
</dbReference>
<dbReference type="Proteomes" id="UP000235786">
    <property type="component" value="Unassembled WGS sequence"/>
</dbReference>
<keyword evidence="3" id="KW-1185">Reference proteome</keyword>
<proteinExistence type="predicted"/>
<organism evidence="2 3">
    <name type="scientific">Hyaloscypha variabilis (strain UAMH 11265 / GT02V1 / F)</name>
    <name type="common">Meliniomyces variabilis</name>
    <dbReference type="NCBI Taxonomy" id="1149755"/>
    <lineage>
        <taxon>Eukaryota</taxon>
        <taxon>Fungi</taxon>
        <taxon>Dikarya</taxon>
        <taxon>Ascomycota</taxon>
        <taxon>Pezizomycotina</taxon>
        <taxon>Leotiomycetes</taxon>
        <taxon>Helotiales</taxon>
        <taxon>Hyaloscyphaceae</taxon>
        <taxon>Hyaloscypha</taxon>
        <taxon>Hyaloscypha variabilis</taxon>
    </lineage>
</organism>
<dbReference type="STRING" id="1149755.A0A2J6R3M0"/>
<reference evidence="2 3" key="1">
    <citation type="submission" date="2016-04" db="EMBL/GenBank/DDBJ databases">
        <title>A degradative enzymes factory behind the ericoid mycorrhizal symbiosis.</title>
        <authorList>
            <consortium name="DOE Joint Genome Institute"/>
            <person name="Martino E."/>
            <person name="Morin E."/>
            <person name="Grelet G."/>
            <person name="Kuo A."/>
            <person name="Kohler A."/>
            <person name="Daghino S."/>
            <person name="Barry K."/>
            <person name="Choi C."/>
            <person name="Cichocki N."/>
            <person name="Clum A."/>
            <person name="Copeland A."/>
            <person name="Hainaut M."/>
            <person name="Haridas S."/>
            <person name="Labutti K."/>
            <person name="Lindquist E."/>
            <person name="Lipzen A."/>
            <person name="Khouja H.-R."/>
            <person name="Murat C."/>
            <person name="Ohm R."/>
            <person name="Olson A."/>
            <person name="Spatafora J."/>
            <person name="Veneault-Fourrey C."/>
            <person name="Henrissat B."/>
            <person name="Grigoriev I."/>
            <person name="Martin F."/>
            <person name="Perotto S."/>
        </authorList>
    </citation>
    <scope>NUCLEOTIDE SEQUENCE [LARGE SCALE GENOMIC DNA]</scope>
    <source>
        <strain evidence="2 3">F</strain>
    </source>
</reference>
<evidence type="ECO:0000313" key="3">
    <source>
        <dbReference type="Proteomes" id="UP000235786"/>
    </source>
</evidence>
<dbReference type="OrthoDB" id="5428863at2759"/>
<name>A0A2J6R3M0_HYAVF</name>
<sequence>MDVMNALVPATCSDTLIYRASDLSEQCSVCQSIADAFLAKDGLPESAISLGTWQGYLDRKGCACCQLVVSCLSKCKPCYIAFEPSCPLRLGKMIHTFWLGSDYFIDDHVYSPYRASKHPFIELIPKHVSGQNFPGYLPVHPARINITRLRMWPKWCTQNHQGSCHSLPHWQVIPPASSMILIDVYDYCLVHFPNQISHQYVALSYVWGQLSGTIELRKTNFSQLCLKNSLKLPNNMLCIPRTILDAIALTRAMDLRYLWVDRLCIIQDEPTHLTQQLQQMASIYANSYFTIIATDGADADYGLPGVASNTSPRTYKETLFRFTENFNMIEKPRVEERDEAFWHTRAWTFQERALSPRNLVFVRNTVYWQCRHAVWFENVSAEPDGITSEVPTSSLNENLVGEPYYALKTKPWPDITQYFELIRGYNNRNLTFESDTLRAFSAVTTAMAKSFPGGFHFGLPMFLFDLGMLWSIHGRHSRRVSFPSWSWLGWTGDVSLHSGYAKFWKPNFGYYDGKAELSPLVDWYAIHGDGSYHLIDNSYHQHQADISNSSFQLPDGWTKTWNIYHDTEAVEHESLPHHSFRHPFPIFPVDGEDKSHSFSQYLKFEAQSCTLFLDTTNDRTSVPHTDLVMVDLLDMEGLWAGVIESINVIGNEYKSGAACELVAISRGSRMKDHFDRVFKETDTVPAVFKEMDTVPALKKLEKYSFYNVLWVEWFDSIAYRRGIGRVFTEAWDRQSIKTVSVVLG</sequence>
<accession>A0A2J6R3M0</accession>
<feature type="domain" description="Heterokaryon incompatibility" evidence="1">
    <location>
        <begin position="200"/>
        <end position="351"/>
    </location>
</feature>
<dbReference type="PANTHER" id="PTHR33112:SF1">
    <property type="entry name" value="HETEROKARYON INCOMPATIBILITY DOMAIN-CONTAINING PROTEIN"/>
    <property type="match status" value="1"/>
</dbReference>
<protein>
    <submittedName>
        <fullName evidence="2">HET-domain-containing protein</fullName>
    </submittedName>
</protein>
<gene>
    <name evidence="2" type="ORF">L207DRAFT_470320</name>
</gene>
<dbReference type="InterPro" id="IPR010730">
    <property type="entry name" value="HET"/>
</dbReference>
<dbReference type="Pfam" id="PF06985">
    <property type="entry name" value="HET"/>
    <property type="match status" value="1"/>
</dbReference>
<dbReference type="AlphaFoldDB" id="A0A2J6R3M0"/>